<dbReference type="EMBL" id="CABVQN010000036">
    <property type="protein sequence ID" value="VWD47455.1"/>
    <property type="molecule type" value="Genomic_DNA"/>
</dbReference>
<reference evidence="1 2" key="1">
    <citation type="submission" date="2019-09" db="EMBL/GenBank/DDBJ databases">
        <authorList>
            <person name="Depoorter E."/>
        </authorList>
    </citation>
    <scope>NUCLEOTIDE SEQUENCE [LARGE SCALE GENOMIC DNA]</scope>
    <source>
        <strain evidence="1">R-39750</strain>
    </source>
</reference>
<dbReference type="Proteomes" id="UP000494110">
    <property type="component" value="Unassembled WGS sequence"/>
</dbReference>
<evidence type="ECO:0000313" key="2">
    <source>
        <dbReference type="Proteomes" id="UP000494110"/>
    </source>
</evidence>
<sequence length="296" mass="33628">MASQRKRRAAHHVAQVALAFRPLALCVNLFHPHQCECVAILRFRIVTRPLVTFELIVRRVARQAVLRGQGRARFLEVEIVGGPHARLQALRGFEVVDVLPVDLLARRVVRECLIGNAFHTSMSTWAVDQHQSVHALRVFEEPRDAVLFHQPLGKCKIRLAILDLITQRLVCATNAHLERVQIWAEHLAQNVQHVLALEDAVIGPLPRQCKPWLQHDPITRLPIQLVHIACRRHDAADFSCASTQVGGPHLPGHSRDKAAHPVELDRDGQFLAEHRLEIKVGQQVDRQQRIGWRRQP</sequence>
<proteinExistence type="predicted"/>
<evidence type="ECO:0000313" key="1">
    <source>
        <dbReference type="EMBL" id="VWD47455.1"/>
    </source>
</evidence>
<accession>A0A6P3AVJ7</accession>
<gene>
    <name evidence="1" type="ORF">BLA39750_05857</name>
</gene>
<organism evidence="1 2">
    <name type="scientific">Burkholderia lata (strain ATCC 17760 / DSM 23089 / LMG 22485 / NCIMB 9086 / R18194 / 383)</name>
    <dbReference type="NCBI Taxonomy" id="482957"/>
    <lineage>
        <taxon>Bacteria</taxon>
        <taxon>Pseudomonadati</taxon>
        <taxon>Pseudomonadota</taxon>
        <taxon>Betaproteobacteria</taxon>
        <taxon>Burkholderiales</taxon>
        <taxon>Burkholderiaceae</taxon>
        <taxon>Burkholderia</taxon>
        <taxon>Burkholderia cepacia complex</taxon>
    </lineage>
</organism>
<dbReference type="AlphaFoldDB" id="A0A6P3AVJ7"/>
<name>A0A6P3AVJ7_BURL3</name>
<protein>
    <submittedName>
        <fullName evidence="1">Uncharacterized protein</fullName>
    </submittedName>
</protein>